<organism evidence="1 2">
    <name type="scientific">Rudaeicoccus suwonensis</name>
    <dbReference type="NCBI Taxonomy" id="657409"/>
    <lineage>
        <taxon>Bacteria</taxon>
        <taxon>Bacillati</taxon>
        <taxon>Actinomycetota</taxon>
        <taxon>Actinomycetes</taxon>
        <taxon>Micrococcales</taxon>
        <taxon>Dermacoccaceae</taxon>
        <taxon>Rudaeicoccus</taxon>
    </lineage>
</organism>
<name>A0A561E948_9MICO</name>
<dbReference type="OrthoDB" id="9771846at2"/>
<proteinExistence type="predicted"/>
<protein>
    <submittedName>
        <fullName evidence="1">Uncharacterized protein</fullName>
    </submittedName>
</protein>
<dbReference type="AlphaFoldDB" id="A0A561E948"/>
<keyword evidence="2" id="KW-1185">Reference proteome</keyword>
<dbReference type="EMBL" id="VIVQ01000001">
    <property type="protein sequence ID" value="TWE12126.1"/>
    <property type="molecule type" value="Genomic_DNA"/>
</dbReference>
<evidence type="ECO:0000313" key="2">
    <source>
        <dbReference type="Proteomes" id="UP000318297"/>
    </source>
</evidence>
<evidence type="ECO:0000313" key="1">
    <source>
        <dbReference type="EMBL" id="TWE12126.1"/>
    </source>
</evidence>
<reference evidence="1 2" key="1">
    <citation type="submission" date="2019-06" db="EMBL/GenBank/DDBJ databases">
        <title>Sequencing the genomes of 1000 actinobacteria strains.</title>
        <authorList>
            <person name="Klenk H.-P."/>
        </authorList>
    </citation>
    <scope>NUCLEOTIDE SEQUENCE [LARGE SCALE GENOMIC DNA]</scope>
    <source>
        <strain evidence="1 2">DSM 19560</strain>
    </source>
</reference>
<accession>A0A561E948</accession>
<dbReference type="RefSeq" id="WP_145225882.1">
    <property type="nucleotide sequence ID" value="NZ_VIVQ01000001.1"/>
</dbReference>
<dbReference type="Proteomes" id="UP000318297">
    <property type="component" value="Unassembled WGS sequence"/>
</dbReference>
<sequence length="249" mass="26327">MKVNAAAAQKISGSPTVQRAVDKARQAARETAARLPRPTEQTVALRASDFAGVRTTALLVDGDEARLARKAARRLGLPRTIDDASAWASFGALAALLRIVDDGRRRSVIVDAVGQRSVFSQWATKIGFAPVHSDVMRPQVVGTDVDAGSVDFVVRLHPHSAVVDTVDEDLAWAGSALRTGGLVSITVRLDAAVAGGMSMADLRSLIARVDEQGLSLVGDLSIDDSRKLRELADTGAGGIGLALLTFRRR</sequence>
<gene>
    <name evidence="1" type="ORF">BKA23_0922</name>
</gene>
<comment type="caution">
    <text evidence="1">The sequence shown here is derived from an EMBL/GenBank/DDBJ whole genome shotgun (WGS) entry which is preliminary data.</text>
</comment>